<dbReference type="Proteomes" id="UP000001055">
    <property type="component" value="Unassembled WGS sequence"/>
</dbReference>
<organism evidence="1 2">
    <name type="scientific">Phaeosphaeria nodorum (strain SN15 / ATCC MYA-4574 / FGSC 10173)</name>
    <name type="common">Glume blotch fungus</name>
    <name type="synonym">Parastagonospora nodorum</name>
    <dbReference type="NCBI Taxonomy" id="321614"/>
    <lineage>
        <taxon>Eukaryota</taxon>
        <taxon>Fungi</taxon>
        <taxon>Dikarya</taxon>
        <taxon>Ascomycota</taxon>
        <taxon>Pezizomycotina</taxon>
        <taxon>Dothideomycetes</taxon>
        <taxon>Pleosporomycetidae</taxon>
        <taxon>Pleosporales</taxon>
        <taxon>Pleosporineae</taxon>
        <taxon>Phaeosphaeriaceae</taxon>
        <taxon>Parastagonospora</taxon>
    </lineage>
</organism>
<dbReference type="AlphaFoldDB" id="Q0U6T1"/>
<sequence>MENSPAEGNAHIEEHDLIDPVSRRHLFALSAVSECPSKYCSLRYFDIEISFLILAVATFSAFNKKELRMHKVPDPDAAAPATLLIICSSMPLAVTTRIPMPKP</sequence>
<dbReference type="GeneID" id="5979663"/>
<dbReference type="InParanoid" id="Q0U6T1"/>
<reference evidence="2" key="1">
    <citation type="journal article" date="2007" name="Plant Cell">
        <title>Dothideomycete-plant interactions illuminated by genome sequencing and EST analysis of the wheat pathogen Stagonospora nodorum.</title>
        <authorList>
            <person name="Hane J.K."/>
            <person name="Lowe R.G."/>
            <person name="Solomon P.S."/>
            <person name="Tan K.C."/>
            <person name="Schoch C.L."/>
            <person name="Spatafora J.W."/>
            <person name="Crous P.W."/>
            <person name="Kodira C."/>
            <person name="Birren B.W."/>
            <person name="Galagan J.E."/>
            <person name="Torriani S.F."/>
            <person name="McDonald B.A."/>
            <person name="Oliver R.P."/>
        </authorList>
    </citation>
    <scope>NUCLEOTIDE SEQUENCE [LARGE SCALE GENOMIC DNA]</scope>
    <source>
        <strain evidence="2">SN15 / ATCC MYA-4574 / FGSC 10173</strain>
    </source>
</reference>
<name>Q0U6T1_PHANO</name>
<proteinExistence type="predicted"/>
<accession>Q0U6T1</accession>
<gene>
    <name evidence="1" type="ORF">SNOG_12533</name>
</gene>
<evidence type="ECO:0000313" key="2">
    <source>
        <dbReference type="Proteomes" id="UP000001055"/>
    </source>
</evidence>
<evidence type="ECO:0000313" key="1">
    <source>
        <dbReference type="EMBL" id="EAT80346.1"/>
    </source>
</evidence>
<dbReference type="EMBL" id="CH445346">
    <property type="protein sequence ID" value="EAT80346.1"/>
    <property type="molecule type" value="Genomic_DNA"/>
</dbReference>
<protein>
    <submittedName>
        <fullName evidence="1">Uncharacterized protein</fullName>
    </submittedName>
</protein>
<dbReference type="RefSeq" id="XP_001802754.1">
    <property type="nucleotide sequence ID" value="XM_001802702.1"/>
</dbReference>
<dbReference type="KEGG" id="pno:SNOG_12533"/>